<dbReference type="GO" id="GO:0031201">
    <property type="term" value="C:SNARE complex"/>
    <property type="evidence" value="ECO:0007669"/>
    <property type="project" value="TreeGrafter"/>
</dbReference>
<dbReference type="GO" id="GO:0005886">
    <property type="term" value="C:plasma membrane"/>
    <property type="evidence" value="ECO:0007669"/>
    <property type="project" value="TreeGrafter"/>
</dbReference>
<dbReference type="FunFam" id="1.20.5.110:FF:000041">
    <property type="entry name" value="Synaptosomal-associated protein 29"/>
    <property type="match status" value="1"/>
</dbReference>
<evidence type="ECO:0000256" key="4">
    <source>
        <dbReference type="ARBA" id="ARBA00023054"/>
    </source>
</evidence>
<comment type="similarity">
    <text evidence="1">Belongs to the SNAP-25 family.</text>
</comment>
<evidence type="ECO:0000313" key="7">
    <source>
        <dbReference type="EMBL" id="GFN92818.1"/>
    </source>
</evidence>
<evidence type="ECO:0000256" key="2">
    <source>
        <dbReference type="ARBA" id="ARBA00022448"/>
    </source>
</evidence>
<dbReference type="PANTHER" id="PTHR19305">
    <property type="entry name" value="SYNAPTOSOMAL ASSOCIATED PROTEIN"/>
    <property type="match status" value="1"/>
</dbReference>
<feature type="region of interest" description="Disordered" evidence="5">
    <location>
        <begin position="1"/>
        <end position="76"/>
    </location>
</feature>
<evidence type="ECO:0000256" key="1">
    <source>
        <dbReference type="ARBA" id="ARBA00009480"/>
    </source>
</evidence>
<evidence type="ECO:0000313" key="8">
    <source>
        <dbReference type="Proteomes" id="UP000735302"/>
    </source>
</evidence>
<evidence type="ECO:0000259" key="6">
    <source>
        <dbReference type="PROSITE" id="PS50192"/>
    </source>
</evidence>
<dbReference type="PANTHER" id="PTHR19305:SF9">
    <property type="entry name" value="SYNAPTOSOMAL-ASSOCIATED PROTEIN 29"/>
    <property type="match status" value="1"/>
</dbReference>
<keyword evidence="8" id="KW-1185">Reference proteome</keyword>
<feature type="compositionally biased region" description="Polar residues" evidence="5">
    <location>
        <begin position="32"/>
        <end position="58"/>
    </location>
</feature>
<feature type="domain" description="T-SNARE coiled-coil homology" evidence="6">
    <location>
        <begin position="228"/>
        <end position="290"/>
    </location>
</feature>
<dbReference type="GO" id="GO:0016082">
    <property type="term" value="P:synaptic vesicle priming"/>
    <property type="evidence" value="ECO:0007669"/>
    <property type="project" value="TreeGrafter"/>
</dbReference>
<dbReference type="EMBL" id="BLXT01002298">
    <property type="protein sequence ID" value="GFN92818.1"/>
    <property type="molecule type" value="Genomic_DNA"/>
</dbReference>
<gene>
    <name evidence="7" type="ORF">PoB_001932400</name>
</gene>
<name>A0AAV3ZBU6_9GAST</name>
<dbReference type="CDD" id="cd15887">
    <property type="entry name" value="SNARE_SNAP29N"/>
    <property type="match status" value="1"/>
</dbReference>
<feature type="domain" description="T-SNARE coiled-coil homology" evidence="6">
    <location>
        <begin position="85"/>
        <end position="147"/>
    </location>
</feature>
<keyword evidence="4" id="KW-0175">Coiled coil</keyword>
<dbReference type="PROSITE" id="PS50192">
    <property type="entry name" value="T_SNARE"/>
    <property type="match status" value="2"/>
</dbReference>
<dbReference type="GO" id="GO:0015031">
    <property type="term" value="P:protein transport"/>
    <property type="evidence" value="ECO:0007669"/>
    <property type="project" value="UniProtKB-KW"/>
</dbReference>
<comment type="caution">
    <text evidence="7">The sequence shown here is derived from an EMBL/GenBank/DDBJ whole genome shotgun (WGS) entry which is preliminary data.</text>
</comment>
<organism evidence="7 8">
    <name type="scientific">Plakobranchus ocellatus</name>
    <dbReference type="NCBI Taxonomy" id="259542"/>
    <lineage>
        <taxon>Eukaryota</taxon>
        <taxon>Metazoa</taxon>
        <taxon>Spiralia</taxon>
        <taxon>Lophotrochozoa</taxon>
        <taxon>Mollusca</taxon>
        <taxon>Gastropoda</taxon>
        <taxon>Heterobranchia</taxon>
        <taxon>Euthyneura</taxon>
        <taxon>Panpulmonata</taxon>
        <taxon>Sacoglossa</taxon>
        <taxon>Placobranchoidea</taxon>
        <taxon>Plakobranchidae</taxon>
        <taxon>Plakobranchus</taxon>
    </lineage>
</organism>
<dbReference type="AlphaFoldDB" id="A0AAV3ZBU6"/>
<sequence length="293" mass="32748">MSQYKSSNPFEDDDDDGRDFVLVGKSKPAATYSYNSGHQSSLASRQTKPQKSYSSEVHSSGYGYRGESESSPFEDRREQLMREINASENRQLESTQRALASIYDSEAMGVATAEELVRQGEILDNIETKTDDMQHTLKTSQRHLNNIKSVFGGIKNWWAGGSKKPAVNSQAETNGANAKLRAALDKHAKVDTSGFYEDDDRDLDSRFMAGSRKPGDGQYTVIEPVTRSAREDELDFNLGMMSDGMSRLKGLALGLGDEIERQNEQLDRINVKVGDTDDLLSNQNRQMRKILKK</sequence>
<dbReference type="GO" id="GO:0031629">
    <property type="term" value="P:synaptic vesicle fusion to presynaptic active zone membrane"/>
    <property type="evidence" value="ECO:0007669"/>
    <property type="project" value="TreeGrafter"/>
</dbReference>
<evidence type="ECO:0000256" key="5">
    <source>
        <dbReference type="SAM" id="MobiDB-lite"/>
    </source>
</evidence>
<keyword evidence="3" id="KW-0653">Protein transport</keyword>
<proteinExistence type="inferred from homology"/>
<dbReference type="SUPFAM" id="SSF58038">
    <property type="entry name" value="SNARE fusion complex"/>
    <property type="match status" value="2"/>
</dbReference>
<dbReference type="CDD" id="cd15856">
    <property type="entry name" value="SNARE_SNAP29C"/>
    <property type="match status" value="1"/>
</dbReference>
<keyword evidence="2" id="KW-0813">Transport</keyword>
<dbReference type="SMART" id="SM00397">
    <property type="entry name" value="t_SNARE"/>
    <property type="match status" value="2"/>
</dbReference>
<dbReference type="Gene3D" id="1.20.5.110">
    <property type="match status" value="2"/>
</dbReference>
<dbReference type="Proteomes" id="UP000735302">
    <property type="component" value="Unassembled WGS sequence"/>
</dbReference>
<evidence type="ECO:0000256" key="3">
    <source>
        <dbReference type="ARBA" id="ARBA00022927"/>
    </source>
</evidence>
<dbReference type="GO" id="GO:0019905">
    <property type="term" value="F:syntaxin binding"/>
    <property type="evidence" value="ECO:0007669"/>
    <property type="project" value="TreeGrafter"/>
</dbReference>
<reference evidence="7 8" key="1">
    <citation type="journal article" date="2021" name="Elife">
        <title>Chloroplast acquisition without the gene transfer in kleptoplastic sea slugs, Plakobranchus ocellatus.</title>
        <authorList>
            <person name="Maeda T."/>
            <person name="Takahashi S."/>
            <person name="Yoshida T."/>
            <person name="Shimamura S."/>
            <person name="Takaki Y."/>
            <person name="Nagai Y."/>
            <person name="Toyoda A."/>
            <person name="Suzuki Y."/>
            <person name="Arimoto A."/>
            <person name="Ishii H."/>
            <person name="Satoh N."/>
            <person name="Nishiyama T."/>
            <person name="Hasebe M."/>
            <person name="Maruyama T."/>
            <person name="Minagawa J."/>
            <person name="Obokata J."/>
            <person name="Shigenobu S."/>
        </authorList>
    </citation>
    <scope>NUCLEOTIDE SEQUENCE [LARGE SCALE GENOMIC DNA]</scope>
</reference>
<dbReference type="GO" id="GO:0005484">
    <property type="term" value="F:SNAP receptor activity"/>
    <property type="evidence" value="ECO:0007669"/>
    <property type="project" value="TreeGrafter"/>
</dbReference>
<accession>A0AAV3ZBU6</accession>
<dbReference type="InterPro" id="IPR000727">
    <property type="entry name" value="T_SNARE_dom"/>
</dbReference>
<dbReference type="GO" id="GO:0098793">
    <property type="term" value="C:presynapse"/>
    <property type="evidence" value="ECO:0007669"/>
    <property type="project" value="GOC"/>
</dbReference>
<protein>
    <submittedName>
        <fullName evidence="7">Synaptosomal-associated protein 29</fullName>
    </submittedName>
</protein>